<dbReference type="InterPro" id="IPR005515">
    <property type="entry name" value="VOMI"/>
</dbReference>
<gene>
    <name evidence="5" type="ORF">SPIL2461_LOCUS14875</name>
</gene>
<evidence type="ECO:0000256" key="2">
    <source>
        <dbReference type="SAM" id="MobiDB-lite"/>
    </source>
</evidence>
<dbReference type="EMBL" id="CAJNIZ010035180">
    <property type="protein sequence ID" value="CAE7557875.1"/>
    <property type="molecule type" value="Genomic_DNA"/>
</dbReference>
<organism evidence="5 6">
    <name type="scientific">Symbiodinium pilosum</name>
    <name type="common">Dinoflagellate</name>
    <dbReference type="NCBI Taxonomy" id="2952"/>
    <lineage>
        <taxon>Eukaryota</taxon>
        <taxon>Sar</taxon>
        <taxon>Alveolata</taxon>
        <taxon>Dinophyceae</taxon>
        <taxon>Suessiales</taxon>
        <taxon>Symbiodiniaceae</taxon>
        <taxon>Symbiodinium</taxon>
    </lineage>
</organism>
<dbReference type="PROSITE" id="PS50222">
    <property type="entry name" value="EF_HAND_2"/>
    <property type="match status" value="1"/>
</dbReference>
<protein>
    <recommendedName>
        <fullName evidence="4">EF-hand domain-containing protein</fullName>
    </recommendedName>
</protein>
<proteinExistence type="predicted"/>
<dbReference type="Gene3D" id="2.100.10.20">
    <property type="entry name" value="Vitelline membrane outer layer protein I (VOMI)"/>
    <property type="match status" value="1"/>
</dbReference>
<keyword evidence="3" id="KW-0732">Signal</keyword>
<comment type="caution">
    <text evidence="5">The sequence shown here is derived from an EMBL/GenBank/DDBJ whole genome shotgun (WGS) entry which is preliminary data.</text>
</comment>
<evidence type="ECO:0000256" key="3">
    <source>
        <dbReference type="SAM" id="SignalP"/>
    </source>
</evidence>
<feature type="domain" description="EF-hand" evidence="4">
    <location>
        <begin position="241"/>
        <end position="276"/>
    </location>
</feature>
<dbReference type="InterPro" id="IPR018247">
    <property type="entry name" value="EF_Hand_1_Ca_BS"/>
</dbReference>
<dbReference type="SUPFAM" id="SSF51092">
    <property type="entry name" value="Vitelline membrane outer protein-I (VMO-I)"/>
    <property type="match status" value="1"/>
</dbReference>
<dbReference type="GO" id="GO:0005509">
    <property type="term" value="F:calcium ion binding"/>
    <property type="evidence" value="ECO:0007669"/>
    <property type="project" value="InterPro"/>
</dbReference>
<dbReference type="InterPro" id="IPR011992">
    <property type="entry name" value="EF-hand-dom_pair"/>
</dbReference>
<evidence type="ECO:0000256" key="1">
    <source>
        <dbReference type="ARBA" id="ARBA00022837"/>
    </source>
</evidence>
<reference evidence="5" key="1">
    <citation type="submission" date="2021-02" db="EMBL/GenBank/DDBJ databases">
        <authorList>
            <person name="Dougan E. K."/>
            <person name="Rhodes N."/>
            <person name="Thang M."/>
            <person name="Chan C."/>
        </authorList>
    </citation>
    <scope>NUCLEOTIDE SEQUENCE</scope>
</reference>
<dbReference type="SUPFAM" id="SSF47473">
    <property type="entry name" value="EF-hand"/>
    <property type="match status" value="1"/>
</dbReference>
<evidence type="ECO:0000313" key="5">
    <source>
        <dbReference type="EMBL" id="CAE7557875.1"/>
    </source>
</evidence>
<evidence type="ECO:0000313" key="6">
    <source>
        <dbReference type="Proteomes" id="UP000649617"/>
    </source>
</evidence>
<keyword evidence="6" id="KW-1185">Reference proteome</keyword>
<dbReference type="PANTHER" id="PTHR18841:SF0">
    <property type="entry name" value="VITELLINE MEMBRANE OUTER LAYER 1 HOMOLOG A-RELATED"/>
    <property type="match status" value="1"/>
</dbReference>
<feature type="region of interest" description="Disordered" evidence="2">
    <location>
        <begin position="130"/>
        <end position="161"/>
    </location>
</feature>
<dbReference type="AlphaFoldDB" id="A0A812U137"/>
<dbReference type="Proteomes" id="UP000649617">
    <property type="component" value="Unassembled WGS sequence"/>
</dbReference>
<name>A0A812U137_SYMPI</name>
<keyword evidence="1" id="KW-0106">Calcium</keyword>
<dbReference type="InterPro" id="IPR040911">
    <property type="entry name" value="Exostosin_GT47"/>
</dbReference>
<dbReference type="Pfam" id="PF03762">
    <property type="entry name" value="VOMI"/>
    <property type="match status" value="1"/>
</dbReference>
<dbReference type="OrthoDB" id="1638493at2759"/>
<evidence type="ECO:0000259" key="4">
    <source>
        <dbReference type="PROSITE" id="PS50222"/>
    </source>
</evidence>
<dbReference type="GO" id="GO:0005615">
    <property type="term" value="C:extracellular space"/>
    <property type="evidence" value="ECO:0007669"/>
    <property type="project" value="TreeGrafter"/>
</dbReference>
<accession>A0A812U137</accession>
<dbReference type="Gene3D" id="1.10.238.10">
    <property type="entry name" value="EF-hand"/>
    <property type="match status" value="1"/>
</dbReference>
<dbReference type="PROSITE" id="PS00018">
    <property type="entry name" value="EF_HAND_1"/>
    <property type="match status" value="1"/>
</dbReference>
<dbReference type="InterPro" id="IPR002048">
    <property type="entry name" value="EF_hand_dom"/>
</dbReference>
<dbReference type="PANTHER" id="PTHR18841">
    <property type="entry name" value="VITELLINE MEMBRANE OUTER LAYER PROTEIN I-RELATED"/>
    <property type="match status" value="1"/>
</dbReference>
<feature type="signal peptide" evidence="3">
    <location>
        <begin position="1"/>
        <end position="19"/>
    </location>
</feature>
<sequence length="824" mass="90590">MAYAVLSVLFLALGPLALAAAPQKARTSLRQVAHEAHSVANPGALGPPRLFGRSFHDAPVGNGDWVNHKQKIFVIGDMDPTAPMDRLDGEAQHASVTGAKPAAPAGERLPLLEDGTPPMAPDWMPSKKIRQRTFPQQPPRGNSGVGEGGGLDNPAGASPLINMEKRRLIGKPDRLRPKIGPPVVGSLKRELFDDPASNYPLMAPKDRLASGEVEAVATVDRVPAYLSRYLEQRVNLDQRRLAQKRLEEEWERADVNKDGVVSNEEFSLELHDRQGKSADEIERLWQRYHQSEDEFMTKSEFLRLARTGYDLGTISRNDVSTMMTPENMKGLGYWGSGATCPAGAYVTGVQIKKMKALPSPSVDDSGVNALKFQCSDGTKVQTAEGPDGEWSNWTQCPTGQAVYSFRSQGRPPRNGLDNAGIAGLEFSCRAYDLSAVSKLSLANAEAAWSEELRCPPGETVCGAQANLVQALTLSCMHVSMMHYAFEQLLKQGSAALLLQLHTKAKRCCMLMQDASDNMGVADLRMYCISHFNRCTAAFSSAIMALRGCHSPVDCSQICSNAQTGIKLVRTRILETFAGIPDCSVGGPVPDFFQRMGRTHFCLVPRGSSAWTIHLYESFFFGCIPVILSDFLDVPFQNVVDWPALSIKWPEDQVGPELLRYLRSIPLERIAAMKRRLEEAACFFDFHRGWGRRSKAGHHADADADADSEWIEWAADQVALGADCEYVQHGDGRSPRSCRSSCTQQPRCNSVNFHPGSGSADSGDCVLRSCRDPAQPALTGGADGWQVWSMVNQTQLQCSPYYAIFSQLQNRRKNLPLQHGPFWHQ</sequence>
<dbReference type="InterPro" id="IPR036706">
    <property type="entry name" value="VOMI_sf"/>
</dbReference>
<feature type="chain" id="PRO_5032304939" description="EF-hand domain-containing protein" evidence="3">
    <location>
        <begin position="20"/>
        <end position="824"/>
    </location>
</feature>
<dbReference type="Pfam" id="PF03016">
    <property type="entry name" value="Exostosin_GT47"/>
    <property type="match status" value="1"/>
</dbReference>